<accession>A0ABT7N9U1</accession>
<feature type="region of interest" description="Disordered" evidence="1">
    <location>
        <begin position="94"/>
        <end position="114"/>
    </location>
</feature>
<feature type="region of interest" description="Disordered" evidence="1">
    <location>
        <begin position="48"/>
        <end position="70"/>
    </location>
</feature>
<protein>
    <submittedName>
        <fullName evidence="3">Uracil-DNA glycosylase family protein</fullName>
    </submittedName>
</protein>
<dbReference type="Pfam" id="PF03167">
    <property type="entry name" value="UDG"/>
    <property type="match status" value="1"/>
</dbReference>
<gene>
    <name evidence="3" type="ORF">QTH91_09480</name>
</gene>
<name>A0ABT7N9U1_9BURK</name>
<dbReference type="RefSeq" id="WP_286659830.1">
    <property type="nucleotide sequence ID" value="NZ_JASZYV010000002.1"/>
</dbReference>
<comment type="caution">
    <text evidence="3">The sequence shown here is derived from an EMBL/GenBank/DDBJ whole genome shotgun (WGS) entry which is preliminary data.</text>
</comment>
<evidence type="ECO:0000313" key="4">
    <source>
        <dbReference type="Proteomes" id="UP001174908"/>
    </source>
</evidence>
<dbReference type="SUPFAM" id="SSF52141">
    <property type="entry name" value="Uracil-DNA glycosylase-like"/>
    <property type="match status" value="1"/>
</dbReference>
<dbReference type="InterPro" id="IPR036895">
    <property type="entry name" value="Uracil-DNA_glycosylase-like_sf"/>
</dbReference>
<keyword evidence="4" id="KW-1185">Reference proteome</keyword>
<proteinExistence type="predicted"/>
<dbReference type="Gene3D" id="3.40.470.10">
    <property type="entry name" value="Uracil-DNA glycosylase-like domain"/>
    <property type="match status" value="1"/>
</dbReference>
<organism evidence="3 4">
    <name type="scientific">Variovorax dokdonensis</name>
    <dbReference type="NCBI Taxonomy" id="344883"/>
    <lineage>
        <taxon>Bacteria</taxon>
        <taxon>Pseudomonadati</taxon>
        <taxon>Pseudomonadota</taxon>
        <taxon>Betaproteobacteria</taxon>
        <taxon>Burkholderiales</taxon>
        <taxon>Comamonadaceae</taxon>
        <taxon>Variovorax</taxon>
    </lineage>
</organism>
<evidence type="ECO:0000259" key="2">
    <source>
        <dbReference type="Pfam" id="PF03167"/>
    </source>
</evidence>
<evidence type="ECO:0000313" key="3">
    <source>
        <dbReference type="EMBL" id="MDM0044711.1"/>
    </source>
</evidence>
<dbReference type="EMBL" id="JASZYV010000002">
    <property type="protein sequence ID" value="MDM0044711.1"/>
    <property type="molecule type" value="Genomic_DNA"/>
</dbReference>
<reference evidence="3" key="1">
    <citation type="submission" date="2023-06" db="EMBL/GenBank/DDBJ databases">
        <authorList>
            <person name="Jiang Y."/>
            <person name="Liu Q."/>
        </authorList>
    </citation>
    <scope>NUCLEOTIDE SEQUENCE</scope>
    <source>
        <strain evidence="3">CGMCC 1.12089</strain>
    </source>
</reference>
<dbReference type="Proteomes" id="UP001174908">
    <property type="component" value="Unassembled WGS sequence"/>
</dbReference>
<dbReference type="InterPro" id="IPR005122">
    <property type="entry name" value="Uracil-DNA_glycosylase-like"/>
</dbReference>
<feature type="domain" description="Uracil-DNA glycosylase-like" evidence="2">
    <location>
        <begin position="214"/>
        <end position="283"/>
    </location>
</feature>
<sequence length="292" mass="30467">MTQEQDVIDGAAKPRLFALDARQLAMLDAMGVRLDWMADLQRIAARTARQTEPADADSTAQPTVSSAPAPDMPLAALVEAALAERADVAAPLAERAPAPQPAKPAHTQPTAATPRPATVLMPGAQALLADSPRHLLGSAQGTGGWLVVADMAPDALGRHADDALSGDEGRLLEAMLRALQLHAGTVPVHLVRLHRGAAQSGDGMPRDWNEVYGAEVRPLAPRMVLALGPLAAQALLQREGPIGKLRGQAQPLDDSGTAQVVASYHPAFLLKNASAKAKAWADLCLAAARFPG</sequence>
<evidence type="ECO:0000256" key="1">
    <source>
        <dbReference type="SAM" id="MobiDB-lite"/>
    </source>
</evidence>